<name>A0ABU3W1T1_9GAMM</name>
<accession>A0ABU3W1T1</accession>
<dbReference type="InterPro" id="IPR002826">
    <property type="entry name" value="MptE-like"/>
</dbReference>
<feature type="domain" description="6-hydroxymethylpterin diphosphokinase MptE-like" evidence="1">
    <location>
        <begin position="268"/>
        <end position="431"/>
    </location>
</feature>
<organism evidence="3 4">
    <name type="scientific">Marinobacter xestospongiae</name>
    <dbReference type="NCBI Taxonomy" id="994319"/>
    <lineage>
        <taxon>Bacteria</taxon>
        <taxon>Pseudomonadati</taxon>
        <taxon>Pseudomonadota</taxon>
        <taxon>Gammaproteobacteria</taxon>
        <taxon>Pseudomonadales</taxon>
        <taxon>Marinobacteraceae</taxon>
        <taxon>Marinobacter</taxon>
    </lineage>
</organism>
<dbReference type="Proteomes" id="UP001269819">
    <property type="component" value="Unassembled WGS sequence"/>
</dbReference>
<dbReference type="EMBL" id="JAWIIJ010000010">
    <property type="protein sequence ID" value="MDV2079971.1"/>
    <property type="molecule type" value="Genomic_DNA"/>
</dbReference>
<keyword evidence="4" id="KW-1185">Reference proteome</keyword>
<gene>
    <name evidence="3" type="ORF">RYS15_14880</name>
</gene>
<evidence type="ECO:0000259" key="1">
    <source>
        <dbReference type="Pfam" id="PF01973"/>
    </source>
</evidence>
<dbReference type="PANTHER" id="PTHR41786:SF1">
    <property type="entry name" value="6-HYDROXYMETHYLPTERIN DIPHOSPHOKINASE MPTE-LIKE DOMAIN-CONTAINING PROTEIN"/>
    <property type="match status" value="1"/>
</dbReference>
<evidence type="ECO:0000259" key="2">
    <source>
        <dbReference type="Pfam" id="PF20157"/>
    </source>
</evidence>
<dbReference type="Pfam" id="PF01973">
    <property type="entry name" value="MptE-like"/>
    <property type="match status" value="1"/>
</dbReference>
<dbReference type="InterPro" id="IPR045376">
    <property type="entry name" value="Maf_N"/>
</dbReference>
<evidence type="ECO:0000313" key="4">
    <source>
        <dbReference type="Proteomes" id="UP001269819"/>
    </source>
</evidence>
<dbReference type="Pfam" id="PF20157">
    <property type="entry name" value="Maf_flag10_N"/>
    <property type="match status" value="1"/>
</dbReference>
<protein>
    <submittedName>
        <fullName evidence="3">6-hydroxymethylpterin diphosphokinase MptE-like protein</fullName>
    </submittedName>
</protein>
<reference evidence="3 4" key="1">
    <citation type="submission" date="2023-10" db="EMBL/GenBank/DDBJ databases">
        <title>Characteristics and mechanism of a salt-tolerant marine origin heterotrophic nitrifying- aerobic denitrifying bacteria Marinobacter xestospongiae HN1.</title>
        <authorList>
            <person name="Qi R."/>
        </authorList>
    </citation>
    <scope>NUCLEOTIDE SEQUENCE [LARGE SCALE GENOMIC DNA]</scope>
    <source>
        <strain evidence="3 4">HN1</strain>
    </source>
</reference>
<evidence type="ECO:0000313" key="3">
    <source>
        <dbReference type="EMBL" id="MDV2079971.1"/>
    </source>
</evidence>
<dbReference type="RefSeq" id="WP_316974445.1">
    <property type="nucleotide sequence ID" value="NZ_JAWIIJ010000010.1"/>
</dbReference>
<proteinExistence type="predicted"/>
<dbReference type="PANTHER" id="PTHR41786">
    <property type="entry name" value="MOTILITY ACCESSORY FACTOR MAF"/>
    <property type="match status" value="1"/>
</dbReference>
<sequence>MARREIDPAEAFLKRKEKNLNFFKRTQPAIYQIFANMMLSRVELVVTPGATDVDMTVDGKSCYRGLAKEYSVDEAERFLKENPPGKKIQTFAPPWPESYRHPRFATLAVRSLAEKSPINRDNFQGYERGNVFPSVVFLGCGLGYHIEALVEKATIINAIVVEREPEKFAVSLFTVDWEKICSRFQKKGHTLQFAIGSGQDPKSLRNLLSSNLSKNVPFHPFFTTYYNHLADIELARMAIEVSKDIAVMASHWSNYDNELRRLLYTLHNLDEDARYLRNIMQPEHTRPLVVVGSGPSLDGRIEGLKTVRDKVVIVSSGTGLRPLLAAGIRPDFHVELDPDYIVYKFLNDLDKEALREIRLLAVHEVNPLVRELFRETFYFFKTDHNLSALGQVASDAFNHCNPTCTNSALSIAFSLGFRDLYLFGTDYGFRDSEHDHAETSIYGRKAETEFSRVIQERRKQKRRSEFEIPAVDGGTVRTINGYYAAKRAVEVFIQSAQAQSAQLAVSNCSDGAVIEGAGWLSSEEFMAKVAASQVVESSLLEMLLRTLSAPAPGNILKDQVPEIEAELKRRVQEFNKLLREARMGGRKDLCLQANRLRSAVTSLRPPRGQAQPTAIQYYVYQLLGGSILHFIYVGLCHGMACEEQDLVPYLKIWRQGFLDFLVKLPDHFHQVLVQRPSVTDDPWVSAQLIDPEPESSNRALG</sequence>
<comment type="caution">
    <text evidence="3">The sequence shown here is derived from an EMBL/GenBank/DDBJ whole genome shotgun (WGS) entry which is preliminary data.</text>
</comment>
<feature type="domain" description="Glycosyltransferase Maf N-terminal" evidence="2">
    <location>
        <begin position="17"/>
        <end position="243"/>
    </location>
</feature>